<comment type="caution">
    <text evidence="8">Lacks conserved residue(s) required for the propagation of feature annotation.</text>
</comment>
<dbReference type="InterPro" id="IPR036055">
    <property type="entry name" value="LDL_receptor-like_sf"/>
</dbReference>
<accession>A0A9W2YQX9</accession>
<evidence type="ECO:0000256" key="7">
    <source>
        <dbReference type="ARBA" id="ARBA00023157"/>
    </source>
</evidence>
<dbReference type="InterPro" id="IPR036364">
    <property type="entry name" value="SEA_dom_sf"/>
</dbReference>
<keyword evidence="4" id="KW-0677">Repeat</keyword>
<feature type="chain" id="PRO_5040718593" evidence="9">
    <location>
        <begin position="19"/>
        <end position="614"/>
    </location>
</feature>
<evidence type="ECO:0000313" key="12">
    <source>
        <dbReference type="RefSeq" id="XP_055865178.1"/>
    </source>
</evidence>
<dbReference type="OMA" id="NCETTER"/>
<dbReference type="PRINTS" id="PR00261">
    <property type="entry name" value="LDLRECEPTOR"/>
</dbReference>
<keyword evidence="5" id="KW-1133">Transmembrane helix</keyword>
<keyword evidence="3" id="KW-0812">Transmembrane</keyword>
<feature type="disulfide bond" evidence="8">
    <location>
        <begin position="548"/>
        <end position="563"/>
    </location>
</feature>
<keyword evidence="11" id="KW-1185">Reference proteome</keyword>
<evidence type="ECO:0000256" key="8">
    <source>
        <dbReference type="PROSITE-ProRule" id="PRU00124"/>
    </source>
</evidence>
<dbReference type="GO" id="GO:0012505">
    <property type="term" value="C:endomembrane system"/>
    <property type="evidence" value="ECO:0007669"/>
    <property type="project" value="UniProtKB-SubCell"/>
</dbReference>
<dbReference type="InterPro" id="IPR023415">
    <property type="entry name" value="LDLR_class-A_CS"/>
</dbReference>
<dbReference type="PROSITE" id="PS50024">
    <property type="entry name" value="SEA"/>
    <property type="match status" value="1"/>
</dbReference>
<organism evidence="11 12">
    <name type="scientific">Biomphalaria glabrata</name>
    <name type="common">Bloodfluke planorb</name>
    <name type="synonym">Freshwater snail</name>
    <dbReference type="NCBI Taxonomy" id="6526"/>
    <lineage>
        <taxon>Eukaryota</taxon>
        <taxon>Metazoa</taxon>
        <taxon>Spiralia</taxon>
        <taxon>Lophotrochozoa</taxon>
        <taxon>Mollusca</taxon>
        <taxon>Gastropoda</taxon>
        <taxon>Heterobranchia</taxon>
        <taxon>Euthyneura</taxon>
        <taxon>Panpulmonata</taxon>
        <taxon>Hygrophila</taxon>
        <taxon>Lymnaeoidea</taxon>
        <taxon>Planorbidae</taxon>
        <taxon>Biomphalaria</taxon>
    </lineage>
</organism>
<evidence type="ECO:0000256" key="6">
    <source>
        <dbReference type="ARBA" id="ARBA00023136"/>
    </source>
</evidence>
<name>A0A9W2YQX9_BIOGL</name>
<dbReference type="CDD" id="cd00112">
    <property type="entry name" value="LDLa"/>
    <property type="match status" value="5"/>
</dbReference>
<feature type="disulfide bond" evidence="8">
    <location>
        <begin position="379"/>
        <end position="394"/>
    </location>
</feature>
<evidence type="ECO:0000256" key="4">
    <source>
        <dbReference type="ARBA" id="ARBA00022737"/>
    </source>
</evidence>
<dbReference type="OrthoDB" id="10070760at2759"/>
<dbReference type="PANTHER" id="PTHR24270">
    <property type="entry name" value="LOW-DENSITY LIPOPROTEIN RECEPTOR-RELATED"/>
    <property type="match status" value="1"/>
</dbReference>
<keyword evidence="6" id="KW-0472">Membrane</keyword>
<dbReference type="SUPFAM" id="SSF82671">
    <property type="entry name" value="SEA domain"/>
    <property type="match status" value="1"/>
</dbReference>
<keyword evidence="7 8" id="KW-1015">Disulfide bond</keyword>
<dbReference type="Gene3D" id="4.10.400.10">
    <property type="entry name" value="Low-density Lipoprotein Receptor"/>
    <property type="match status" value="5"/>
</dbReference>
<evidence type="ECO:0000256" key="5">
    <source>
        <dbReference type="ARBA" id="ARBA00022989"/>
    </source>
</evidence>
<sequence length="614" mass="68676">MDCQRLVGILVMLVAIGAGNMKRSAVFSDDEDFMLGDPTSTTLNAEYGSGSSEPKPESVSHVAQTVLTKIPIVVDYPRYYRAAIHYSSLKYSPSLEERNSREFRELAREVQRDLENLFRNLLGIHTITILHVSRGLLVTFDLGSVGEATEDEIRDTLFDSVRRGRIGNQTVSGQGFTFSKIPEVSCPSHVGRNPDKLPRSGNNWANLLVNNVFPCDGNIVGWEYYRIIAQGSAYVGVWRQDLFDSHFNLISKTELPSAPVGIREVSTNPISVKKGDFIGIFYPRTTPNNVIAQAQLADEILSSNELYQNFHIEIFDDDITQNNNLIDLENIDYNTINATFSLRAVMDYEVGPTIPAIILECKPNEFNCGDDCISQDLYCDDQIDCNNESDEKDCAPEPATCPRGLFLCDNGSCQRICDCLEGRFRCKDGTCIERVQKCNGQFNCPDGSDEGAVCQETTERQCSDEEFQCYTGTPICIPREEECNGIPKCEDKSDELPDRCILPACPPDYVRCQDGTCRKETCDETEPMACTGEQFKCNGECFSLKLKCDGFKDCDDGSDEENCETTERQCSDEEFQCYTGTPICIPRDEECNGIPECEDKSDEILDRCNTFLCG</sequence>
<dbReference type="PANTHER" id="PTHR24270:SF62">
    <property type="entry name" value="LOW-DENSITY LIPOPROTEIN RECEPTOR-RELATED PROTEIN 2"/>
    <property type="match status" value="1"/>
</dbReference>
<dbReference type="Pfam" id="PF00057">
    <property type="entry name" value="Ldl_recept_a"/>
    <property type="match status" value="5"/>
</dbReference>
<gene>
    <name evidence="12" type="primary">LOC106066111</name>
</gene>
<evidence type="ECO:0000256" key="2">
    <source>
        <dbReference type="ARBA" id="ARBA00004308"/>
    </source>
</evidence>
<evidence type="ECO:0000256" key="3">
    <source>
        <dbReference type="ARBA" id="ARBA00022692"/>
    </source>
</evidence>
<dbReference type="InterPro" id="IPR002172">
    <property type="entry name" value="LDrepeatLR_classA_rpt"/>
</dbReference>
<dbReference type="PROSITE" id="PS01209">
    <property type="entry name" value="LDLRA_1"/>
    <property type="match status" value="1"/>
</dbReference>
<proteinExistence type="predicted"/>
<dbReference type="GO" id="GO:0005886">
    <property type="term" value="C:plasma membrane"/>
    <property type="evidence" value="ECO:0007669"/>
    <property type="project" value="TreeGrafter"/>
</dbReference>
<feature type="disulfide bond" evidence="8">
    <location>
        <begin position="426"/>
        <end position="444"/>
    </location>
</feature>
<keyword evidence="9" id="KW-0732">Signal</keyword>
<dbReference type="AlphaFoldDB" id="A0A9W2YQX9"/>
<dbReference type="Proteomes" id="UP001165740">
    <property type="component" value="Chromosome 13"/>
</dbReference>
<evidence type="ECO:0000256" key="9">
    <source>
        <dbReference type="SAM" id="SignalP"/>
    </source>
</evidence>
<protein>
    <submittedName>
        <fullName evidence="12">Uncharacterized protein LOC106066111</fullName>
    </submittedName>
</protein>
<dbReference type="SMART" id="SM00192">
    <property type="entry name" value="LDLa"/>
    <property type="match status" value="5"/>
</dbReference>
<dbReference type="RefSeq" id="XP_055865178.1">
    <property type="nucleotide sequence ID" value="XM_056009203.1"/>
</dbReference>
<dbReference type="PROSITE" id="PS50068">
    <property type="entry name" value="LDLRA_2"/>
    <property type="match status" value="5"/>
</dbReference>
<evidence type="ECO:0000313" key="11">
    <source>
        <dbReference type="Proteomes" id="UP001165740"/>
    </source>
</evidence>
<dbReference type="InterPro" id="IPR000082">
    <property type="entry name" value="SEA_dom"/>
</dbReference>
<evidence type="ECO:0000259" key="10">
    <source>
        <dbReference type="PROSITE" id="PS50024"/>
    </source>
</evidence>
<feature type="signal peptide" evidence="9">
    <location>
        <begin position="1"/>
        <end position="18"/>
    </location>
</feature>
<comment type="subcellular location">
    <subcellularLocation>
        <location evidence="2">Endomembrane system</location>
    </subcellularLocation>
    <subcellularLocation>
        <location evidence="1">Membrane</location>
        <topology evidence="1">Single-pass membrane protein</topology>
    </subcellularLocation>
</comment>
<dbReference type="SUPFAM" id="SSF57424">
    <property type="entry name" value="LDL receptor-like module"/>
    <property type="match status" value="5"/>
</dbReference>
<feature type="disulfide bond" evidence="8">
    <location>
        <begin position="419"/>
        <end position="431"/>
    </location>
</feature>
<dbReference type="InterPro" id="IPR050685">
    <property type="entry name" value="LDLR"/>
</dbReference>
<dbReference type="GO" id="GO:0016192">
    <property type="term" value="P:vesicle-mediated transport"/>
    <property type="evidence" value="ECO:0007669"/>
    <property type="project" value="UniProtKB-ARBA"/>
</dbReference>
<dbReference type="GeneID" id="106066111"/>
<feature type="domain" description="SEA" evidence="10">
    <location>
        <begin position="76"/>
        <end position="183"/>
    </location>
</feature>
<evidence type="ECO:0000256" key="1">
    <source>
        <dbReference type="ARBA" id="ARBA00004167"/>
    </source>
</evidence>
<reference evidence="12" key="1">
    <citation type="submission" date="2025-08" db="UniProtKB">
        <authorList>
            <consortium name="RefSeq"/>
        </authorList>
    </citation>
    <scope>IDENTIFICATION</scope>
</reference>